<evidence type="ECO:0000256" key="1">
    <source>
        <dbReference type="ARBA" id="ARBA00008714"/>
    </source>
</evidence>
<keyword evidence="4" id="KW-0560">Oxidoreductase</keyword>
<reference evidence="8" key="1">
    <citation type="journal article" date="2015" name="Genome Announc.">
        <title>Draft Genome Sequence of Bacteroidales Strain TBC1, a Novel Isolate from a Methanogenic Wastewater Treatment System.</title>
        <authorList>
            <person name="Tourlousse D.M."/>
            <person name="Matsuura N."/>
            <person name="Sun L."/>
            <person name="Toyonaga M."/>
            <person name="Kuroda K."/>
            <person name="Ohashi A."/>
            <person name="Cruz R."/>
            <person name="Yamaguchi T."/>
            <person name="Sekiguchi Y."/>
        </authorList>
    </citation>
    <scope>NUCLEOTIDE SEQUENCE [LARGE SCALE GENOMIC DNA]</scope>
    <source>
        <strain evidence="8">TBC1</strain>
    </source>
</reference>
<organism evidence="8">
    <name type="scientific">Lentimicrobium saccharophilum</name>
    <dbReference type="NCBI Taxonomy" id="1678841"/>
    <lineage>
        <taxon>Bacteria</taxon>
        <taxon>Pseudomonadati</taxon>
        <taxon>Bacteroidota</taxon>
        <taxon>Bacteroidia</taxon>
        <taxon>Bacteroidales</taxon>
        <taxon>Lentimicrobiaceae</taxon>
        <taxon>Lentimicrobium</taxon>
    </lineage>
</organism>
<dbReference type="Pfam" id="PF02777">
    <property type="entry name" value="Sod_Fe_C"/>
    <property type="match status" value="1"/>
</dbReference>
<dbReference type="InterPro" id="IPR019831">
    <property type="entry name" value="Mn/Fe_SOD_N"/>
</dbReference>
<keyword evidence="3" id="KW-0479">Metal-binding</keyword>
<dbReference type="Gene3D" id="3.55.40.20">
    <property type="entry name" value="Iron/manganese superoxide dismutase, C-terminal domain"/>
    <property type="match status" value="1"/>
</dbReference>
<dbReference type="InterPro" id="IPR036314">
    <property type="entry name" value="SOD_C_sf"/>
</dbReference>
<evidence type="ECO:0000256" key="3">
    <source>
        <dbReference type="ARBA" id="ARBA00022723"/>
    </source>
</evidence>
<dbReference type="PANTHER" id="PTHR43595:SF2">
    <property type="entry name" value="SMALL RIBOSOMAL SUBUNIT PROTEIN MS42"/>
    <property type="match status" value="1"/>
</dbReference>
<comment type="similarity">
    <text evidence="1">Belongs to the iron/manganese superoxide dismutase family.</text>
</comment>
<dbReference type="STRING" id="1678841.TBC1_12980"/>
<dbReference type="Proteomes" id="UP000053091">
    <property type="component" value="Unassembled WGS sequence"/>
</dbReference>
<dbReference type="AlphaFoldDB" id="A0A0S7C2S3"/>
<dbReference type="PRINTS" id="PR01703">
    <property type="entry name" value="MNSODISMTASE"/>
</dbReference>
<dbReference type="GO" id="GO:0004784">
    <property type="term" value="F:superoxide dismutase activity"/>
    <property type="evidence" value="ECO:0007669"/>
    <property type="project" value="UniProtKB-EC"/>
</dbReference>
<evidence type="ECO:0000256" key="5">
    <source>
        <dbReference type="SAM" id="SignalP"/>
    </source>
</evidence>
<accession>A0A0S7C2S3</accession>
<evidence type="ECO:0000313" key="9">
    <source>
        <dbReference type="Proteomes" id="UP000053091"/>
    </source>
</evidence>
<dbReference type="Gene3D" id="1.10.287.990">
    <property type="entry name" value="Fe,Mn superoxide dismutase (SOD) domain"/>
    <property type="match status" value="1"/>
</dbReference>
<dbReference type="PROSITE" id="PS00088">
    <property type="entry name" value="SOD_MN"/>
    <property type="match status" value="1"/>
</dbReference>
<protein>
    <recommendedName>
        <fullName evidence="2">superoxide dismutase</fullName>
        <ecNumber evidence="2">1.15.1.1</ecNumber>
    </recommendedName>
</protein>
<feature type="domain" description="Manganese/iron superoxide dismutase C-terminal" evidence="7">
    <location>
        <begin position="169"/>
        <end position="274"/>
    </location>
</feature>
<keyword evidence="9" id="KW-1185">Reference proteome</keyword>
<feature type="signal peptide" evidence="5">
    <location>
        <begin position="1"/>
        <end position="23"/>
    </location>
</feature>
<sequence>MRNLISSFVMMTAVLLITSGSFAQQSDTKKEEAKKAQTQAKPAAVPLSSTVKSAADVAAQQPEKAGKLYGGWMLPAAGLTFPALPYDLDALEPVIDKLTVEIHYDRHHRAYYNNFLKAVGGTEMETMTIFEIFSKMSELPVSVRNNGGGFFNHVLYWNNLSPKGGGEPGGELGEAITKYFGSFEAFRAKFDEAAKTRFGSGWAWLSVDPEKGELFISSTANQDNPLMNTESRRGFPILGIDVWEHAYYLKYQNKRADYVESFWKIVNWQDVEARYKQFHEMKDKLFR</sequence>
<dbReference type="InterPro" id="IPR036324">
    <property type="entry name" value="Mn/Fe_SOD_N_sf"/>
</dbReference>
<keyword evidence="5" id="KW-0732">Signal</keyword>
<dbReference type="EC" id="1.15.1.1" evidence="2"/>
<dbReference type="RefSeq" id="WP_394330764.1">
    <property type="nucleotide sequence ID" value="NZ_DF968183.1"/>
</dbReference>
<dbReference type="InterPro" id="IPR019832">
    <property type="entry name" value="Mn/Fe_SOD_C"/>
</dbReference>
<dbReference type="SUPFAM" id="SSF46609">
    <property type="entry name" value="Fe,Mn superoxide dismutase (SOD), N-terminal domain"/>
    <property type="match status" value="1"/>
</dbReference>
<evidence type="ECO:0000259" key="6">
    <source>
        <dbReference type="Pfam" id="PF00081"/>
    </source>
</evidence>
<dbReference type="InterPro" id="IPR019833">
    <property type="entry name" value="Mn/Fe_SOD_BS"/>
</dbReference>
<dbReference type="SUPFAM" id="SSF54719">
    <property type="entry name" value="Fe,Mn superoxide dismutase (SOD), C-terminal domain"/>
    <property type="match status" value="1"/>
</dbReference>
<feature type="chain" id="PRO_5006633558" description="superoxide dismutase" evidence="5">
    <location>
        <begin position="24"/>
        <end position="287"/>
    </location>
</feature>
<dbReference type="GO" id="GO:0046872">
    <property type="term" value="F:metal ion binding"/>
    <property type="evidence" value="ECO:0007669"/>
    <property type="project" value="UniProtKB-KW"/>
</dbReference>
<feature type="domain" description="Manganese/iron superoxide dismutase N-terminal" evidence="6">
    <location>
        <begin position="80"/>
        <end position="161"/>
    </location>
</feature>
<dbReference type="Pfam" id="PF00081">
    <property type="entry name" value="Sod_Fe_N"/>
    <property type="match status" value="1"/>
</dbReference>
<proteinExistence type="inferred from homology"/>
<evidence type="ECO:0000313" key="8">
    <source>
        <dbReference type="EMBL" id="GAP45159.1"/>
    </source>
</evidence>
<dbReference type="PATRIC" id="fig|1678841.3.peg.3755"/>
<name>A0A0S7C2S3_9BACT</name>
<gene>
    <name evidence="8" type="ORF">TBC1_12980</name>
</gene>
<dbReference type="EMBL" id="DF968183">
    <property type="protein sequence ID" value="GAP45159.1"/>
    <property type="molecule type" value="Genomic_DNA"/>
</dbReference>
<evidence type="ECO:0000259" key="7">
    <source>
        <dbReference type="Pfam" id="PF02777"/>
    </source>
</evidence>
<dbReference type="InterPro" id="IPR001189">
    <property type="entry name" value="Mn/Fe_SOD"/>
</dbReference>
<evidence type="ECO:0000256" key="2">
    <source>
        <dbReference type="ARBA" id="ARBA00012682"/>
    </source>
</evidence>
<dbReference type="PANTHER" id="PTHR43595">
    <property type="entry name" value="37S RIBOSOMAL PROTEIN S26, MITOCHONDRIAL"/>
    <property type="match status" value="1"/>
</dbReference>
<evidence type="ECO:0000256" key="4">
    <source>
        <dbReference type="ARBA" id="ARBA00023002"/>
    </source>
</evidence>
<dbReference type="FunFam" id="3.55.40.20:FF:000001">
    <property type="entry name" value="Superoxide dismutase"/>
    <property type="match status" value="1"/>
</dbReference>
<dbReference type="GO" id="GO:0005737">
    <property type="term" value="C:cytoplasm"/>
    <property type="evidence" value="ECO:0007669"/>
    <property type="project" value="TreeGrafter"/>
</dbReference>